<dbReference type="PANTHER" id="PTHR11803">
    <property type="entry name" value="2-IMINOBUTANOATE/2-IMINOPROPANOATE DEAMINASE RIDA"/>
    <property type="match status" value="1"/>
</dbReference>
<proteinExistence type="predicted"/>
<dbReference type="EMBL" id="SLWN01000023">
    <property type="protein sequence ID" value="TCO14807.1"/>
    <property type="molecule type" value="Genomic_DNA"/>
</dbReference>
<dbReference type="Proteomes" id="UP000294508">
    <property type="component" value="Unassembled WGS sequence"/>
</dbReference>
<keyword evidence="2" id="KW-1185">Reference proteome</keyword>
<dbReference type="InterPro" id="IPR006175">
    <property type="entry name" value="YjgF/YER057c/UK114"/>
</dbReference>
<name>A0A4R2GVD8_9ACTN</name>
<dbReference type="GO" id="GO:0005829">
    <property type="term" value="C:cytosol"/>
    <property type="evidence" value="ECO:0007669"/>
    <property type="project" value="TreeGrafter"/>
</dbReference>
<sequence>MSDKTAVSTTDAPAPLPVYSQGVRKGNILQVSGQGSVDPATGEFVFTDDVKGQTTRVLQNVEAILTAGGGSFDDVVMMRVYLTTRDHFAAMNEAYAEFVSTRTPSGVLPSRTTVFTGLPREDMLVEIDALAVLS</sequence>
<dbReference type="Pfam" id="PF01042">
    <property type="entry name" value="Ribonuc_L-PSP"/>
    <property type="match status" value="1"/>
</dbReference>
<dbReference type="OrthoDB" id="8684161at2"/>
<dbReference type="CDD" id="cd00448">
    <property type="entry name" value="YjgF_YER057c_UK114_family"/>
    <property type="match status" value="1"/>
</dbReference>
<evidence type="ECO:0000313" key="1">
    <source>
        <dbReference type="EMBL" id="TCO14807.1"/>
    </source>
</evidence>
<dbReference type="RefSeq" id="WP_132216106.1">
    <property type="nucleotide sequence ID" value="NZ_SLWN01000023.1"/>
</dbReference>
<protein>
    <submittedName>
        <fullName evidence="1">Reactive intermediate/imine deaminase</fullName>
    </submittedName>
</protein>
<dbReference type="Gene3D" id="3.30.1330.40">
    <property type="entry name" value="RutC-like"/>
    <property type="match status" value="1"/>
</dbReference>
<dbReference type="InterPro" id="IPR035959">
    <property type="entry name" value="RutC-like_sf"/>
</dbReference>
<accession>A0A4R2GVD8</accession>
<comment type="caution">
    <text evidence="1">The sequence shown here is derived from an EMBL/GenBank/DDBJ whole genome shotgun (WGS) entry which is preliminary data.</text>
</comment>
<organism evidence="1 2">
    <name type="scientific">Kribbella steppae</name>
    <dbReference type="NCBI Taxonomy" id="2512223"/>
    <lineage>
        <taxon>Bacteria</taxon>
        <taxon>Bacillati</taxon>
        <taxon>Actinomycetota</taxon>
        <taxon>Actinomycetes</taxon>
        <taxon>Propionibacteriales</taxon>
        <taxon>Kribbellaceae</taxon>
        <taxon>Kribbella</taxon>
    </lineage>
</organism>
<dbReference type="AlphaFoldDB" id="A0A4R2GVD8"/>
<dbReference type="SUPFAM" id="SSF55298">
    <property type="entry name" value="YjgF-like"/>
    <property type="match status" value="1"/>
</dbReference>
<dbReference type="GO" id="GO:0019239">
    <property type="term" value="F:deaminase activity"/>
    <property type="evidence" value="ECO:0007669"/>
    <property type="project" value="TreeGrafter"/>
</dbReference>
<gene>
    <name evidence="1" type="ORF">EV652_12311</name>
</gene>
<reference evidence="1 2" key="1">
    <citation type="journal article" date="2015" name="Stand. Genomic Sci.">
        <title>Genomic Encyclopedia of Bacterial and Archaeal Type Strains, Phase III: the genomes of soil and plant-associated and newly described type strains.</title>
        <authorList>
            <person name="Whitman W.B."/>
            <person name="Woyke T."/>
            <person name="Klenk H.P."/>
            <person name="Zhou Y."/>
            <person name="Lilburn T.G."/>
            <person name="Beck B.J."/>
            <person name="De Vos P."/>
            <person name="Vandamme P."/>
            <person name="Eisen J.A."/>
            <person name="Garrity G."/>
            <person name="Hugenholtz P."/>
            <person name="Kyrpides N.C."/>
        </authorList>
    </citation>
    <scope>NUCLEOTIDE SEQUENCE [LARGE SCALE GENOMIC DNA]</scope>
    <source>
        <strain evidence="1 2">VKM Ac-2572</strain>
    </source>
</reference>
<evidence type="ECO:0000313" key="2">
    <source>
        <dbReference type="Proteomes" id="UP000294508"/>
    </source>
</evidence>
<dbReference type="PANTHER" id="PTHR11803:SF39">
    <property type="entry name" value="2-IMINOBUTANOATE_2-IMINOPROPANOATE DEAMINASE"/>
    <property type="match status" value="1"/>
</dbReference>